<reference evidence="6" key="2">
    <citation type="journal article" date="2022" name="J. Anim. Sci.">
        <title>Whole genome sequence analyses-based assessment of virulence potential and antimicrobial susceptibilities and resistance of Enterococcus faecium strains isolated from commercial swine and cattle probiotic products.</title>
        <authorList>
            <person name="Shridhar P.B."/>
            <person name="Amachawadi R.G."/>
            <person name="Tokach M."/>
            <person name="Patel I."/>
            <person name="Gangiredla J."/>
            <person name="Mammel M."/>
            <person name="Nagaraja T.G."/>
        </authorList>
    </citation>
    <scope>NUCLEOTIDE SEQUENCE</scope>
    <source>
        <strain evidence="6">EF215</strain>
    </source>
</reference>
<reference evidence="5 7" key="1">
    <citation type="submission" date="2016-01" db="EMBL/GenBank/DDBJ databases">
        <title>Molecular Mechanisms for transfer of large genomic segments between Enterococcus faecium strains.</title>
        <authorList>
            <person name="Garcia-Solache M.A."/>
            <person name="Lebreton F."/>
            <person name="Mclaughlin R.E."/>
            <person name="Whiteaker J.D."/>
            <person name="Gilmore M.S."/>
            <person name="Rice L.B."/>
        </authorList>
    </citation>
    <scope>NUCLEOTIDE SEQUENCE [LARGE SCALE GENOMIC DNA]</scope>
    <source>
        <strain evidence="5 7">D344RRF x C68</strain>
    </source>
</reference>
<evidence type="ECO:0000256" key="2">
    <source>
        <dbReference type="ARBA" id="ARBA00022679"/>
    </source>
</evidence>
<evidence type="ECO:0000313" key="6">
    <source>
        <dbReference type="EMBL" id="MBX4223604.1"/>
    </source>
</evidence>
<dbReference type="PANTHER" id="PTHR43095">
    <property type="entry name" value="SUGAR KINASE"/>
    <property type="match status" value="1"/>
</dbReference>
<dbReference type="Pfam" id="PF02782">
    <property type="entry name" value="FGGY_C"/>
    <property type="match status" value="1"/>
</dbReference>
<evidence type="ECO:0000313" key="7">
    <source>
        <dbReference type="Proteomes" id="UP000070452"/>
    </source>
</evidence>
<dbReference type="GO" id="GO:0016301">
    <property type="term" value="F:kinase activity"/>
    <property type="evidence" value="ECO:0007669"/>
    <property type="project" value="UniProtKB-KW"/>
</dbReference>
<dbReference type="EMBL" id="JAIFOC010000136">
    <property type="protein sequence ID" value="MBX4223604.1"/>
    <property type="molecule type" value="Genomic_DNA"/>
</dbReference>
<keyword evidence="3 6" id="KW-0418">Kinase</keyword>
<name>A0A132Z229_ENTFC</name>
<comment type="caution">
    <text evidence="6">The sequence shown here is derived from an EMBL/GenBank/DDBJ whole genome shotgun (WGS) entry which is preliminary data.</text>
</comment>
<dbReference type="PANTHER" id="PTHR43095:SF5">
    <property type="entry name" value="XYLULOSE KINASE"/>
    <property type="match status" value="1"/>
</dbReference>
<evidence type="ECO:0000256" key="3">
    <source>
        <dbReference type="ARBA" id="ARBA00022777"/>
    </source>
</evidence>
<evidence type="ECO:0000259" key="4">
    <source>
        <dbReference type="Pfam" id="PF02782"/>
    </source>
</evidence>
<proteinExistence type="inferred from homology"/>
<accession>A0A132Z229</accession>
<dbReference type="Proteomes" id="UP001139644">
    <property type="component" value="Unassembled WGS sequence"/>
</dbReference>
<evidence type="ECO:0000256" key="1">
    <source>
        <dbReference type="ARBA" id="ARBA00009156"/>
    </source>
</evidence>
<dbReference type="InterPro" id="IPR050406">
    <property type="entry name" value="FGGY_Carb_Kinase"/>
</dbReference>
<dbReference type="SUPFAM" id="SSF53067">
    <property type="entry name" value="Actin-like ATPase domain"/>
    <property type="match status" value="1"/>
</dbReference>
<evidence type="ECO:0000313" key="5">
    <source>
        <dbReference type="EMBL" id="KWX17747.1"/>
    </source>
</evidence>
<feature type="domain" description="Carbohydrate kinase FGGY C-terminal" evidence="4">
    <location>
        <begin position="10"/>
        <end position="60"/>
    </location>
</feature>
<dbReference type="EMBL" id="LRHK01000001">
    <property type="protein sequence ID" value="KWX17747.1"/>
    <property type="molecule type" value="Genomic_DNA"/>
</dbReference>
<keyword evidence="2" id="KW-0808">Transferase</keyword>
<evidence type="ECO:0000313" key="8">
    <source>
        <dbReference type="Proteomes" id="UP001139644"/>
    </source>
</evidence>
<dbReference type="AlphaFoldDB" id="A0A132Z229"/>
<dbReference type="GO" id="GO:0005975">
    <property type="term" value="P:carbohydrate metabolic process"/>
    <property type="evidence" value="ECO:0007669"/>
    <property type="project" value="InterPro"/>
</dbReference>
<dbReference type="InterPro" id="IPR018485">
    <property type="entry name" value="FGGY_C"/>
</dbReference>
<dbReference type="PATRIC" id="fig|1352.655.peg.965"/>
<dbReference type="Gene3D" id="3.30.420.40">
    <property type="match status" value="1"/>
</dbReference>
<dbReference type="InterPro" id="IPR043129">
    <property type="entry name" value="ATPase_NBD"/>
</dbReference>
<organism evidence="6 8">
    <name type="scientific">Enterococcus faecium</name>
    <name type="common">Streptococcus faecium</name>
    <dbReference type="NCBI Taxonomy" id="1352"/>
    <lineage>
        <taxon>Bacteria</taxon>
        <taxon>Bacillati</taxon>
        <taxon>Bacillota</taxon>
        <taxon>Bacilli</taxon>
        <taxon>Lactobacillales</taxon>
        <taxon>Enterococcaceae</taxon>
        <taxon>Enterococcus</taxon>
    </lineage>
</organism>
<gene>
    <name evidence="5" type="ORF">AWT83_04245</name>
    <name evidence="6" type="ORF">KYX88_12515</name>
</gene>
<sequence>MVGLKRKELAGRRFTRIVSVGGGAKNLAWLQIQADIFDATVYCLSVEEGPALGATMIAALGLGWFDTPESCCQNFIQYTDAVEPLLQNVEKYHKIYQQCRKIYPATKEICHDL</sequence>
<protein>
    <submittedName>
        <fullName evidence="6">Xylulose kinase</fullName>
    </submittedName>
</protein>
<dbReference type="RefSeq" id="WP_002301008.1">
    <property type="nucleotide sequence ID" value="NZ_AP026601.1"/>
</dbReference>
<dbReference type="Proteomes" id="UP000070452">
    <property type="component" value="Unassembled WGS sequence"/>
</dbReference>
<comment type="similarity">
    <text evidence="1">Belongs to the FGGY kinase family.</text>
</comment>